<proteinExistence type="predicted"/>
<comment type="caution">
    <text evidence="3">The sequence shown here is derived from an EMBL/GenBank/DDBJ whole genome shotgun (WGS) entry which is preliminary data.</text>
</comment>
<feature type="signal peptide" evidence="2">
    <location>
        <begin position="1"/>
        <end position="15"/>
    </location>
</feature>
<evidence type="ECO:0008006" key="5">
    <source>
        <dbReference type="Google" id="ProtNLM"/>
    </source>
</evidence>
<name>A0A558R4P2_9SPHN</name>
<sequence length="126" mass="13431">MTAFRAALASLSMGAALVMSGCSEQPRKGPPTEQEIHASDSGVASGTPGRHPYRCDDNRALLIDFKDQGLTVELRSEARATPIVLTAPSQGLQYVGDAQSATFSGNEIRIEATGQRPVVCRKETQQ</sequence>
<reference evidence="3 4" key="1">
    <citation type="submission" date="2019-07" db="EMBL/GenBank/DDBJ databases">
        <title>Sphingomonas solaris sp. nov., isolated from a solar panel from Boston, Massachusetts.</title>
        <authorList>
            <person name="Tanner K."/>
            <person name="Pascual J."/>
            <person name="Mancuso C."/>
            <person name="Pereto J."/>
            <person name="Khalil A."/>
            <person name="Vilanova C."/>
        </authorList>
    </citation>
    <scope>NUCLEOTIDE SEQUENCE [LARGE SCALE GENOMIC DNA]</scope>
    <source>
        <strain evidence="3 4">R4DWN</strain>
    </source>
</reference>
<dbReference type="OrthoDB" id="7433355at2"/>
<dbReference type="EMBL" id="VNIM01000035">
    <property type="protein sequence ID" value="TVV74318.1"/>
    <property type="molecule type" value="Genomic_DNA"/>
</dbReference>
<keyword evidence="4" id="KW-1185">Reference proteome</keyword>
<protein>
    <recommendedName>
        <fullName evidence="5">Lysozyme inhibitor</fullName>
    </recommendedName>
</protein>
<dbReference type="PROSITE" id="PS51257">
    <property type="entry name" value="PROKAR_LIPOPROTEIN"/>
    <property type="match status" value="1"/>
</dbReference>
<organism evidence="3 4">
    <name type="scientific">Alterirhizorhabdus solaris</name>
    <dbReference type="NCBI Taxonomy" id="2529389"/>
    <lineage>
        <taxon>Bacteria</taxon>
        <taxon>Pseudomonadati</taxon>
        <taxon>Pseudomonadota</taxon>
        <taxon>Alphaproteobacteria</taxon>
        <taxon>Sphingomonadales</taxon>
        <taxon>Rhizorhabdaceae</taxon>
        <taxon>Alterirhizorhabdus</taxon>
    </lineage>
</organism>
<evidence type="ECO:0000256" key="2">
    <source>
        <dbReference type="SAM" id="SignalP"/>
    </source>
</evidence>
<evidence type="ECO:0000256" key="1">
    <source>
        <dbReference type="SAM" id="MobiDB-lite"/>
    </source>
</evidence>
<evidence type="ECO:0000313" key="4">
    <source>
        <dbReference type="Proteomes" id="UP000318681"/>
    </source>
</evidence>
<dbReference type="RefSeq" id="WP_145150906.1">
    <property type="nucleotide sequence ID" value="NZ_VNIM01000035.1"/>
</dbReference>
<keyword evidence="2" id="KW-0732">Signal</keyword>
<feature type="chain" id="PRO_5022094496" description="Lysozyme inhibitor" evidence="2">
    <location>
        <begin position="16"/>
        <end position="126"/>
    </location>
</feature>
<evidence type="ECO:0000313" key="3">
    <source>
        <dbReference type="EMBL" id="TVV74318.1"/>
    </source>
</evidence>
<dbReference type="Proteomes" id="UP000318681">
    <property type="component" value="Unassembled WGS sequence"/>
</dbReference>
<accession>A0A558R4P2</accession>
<gene>
    <name evidence="3" type="ORF">FOY91_10070</name>
</gene>
<feature type="region of interest" description="Disordered" evidence="1">
    <location>
        <begin position="21"/>
        <end position="51"/>
    </location>
</feature>
<dbReference type="AlphaFoldDB" id="A0A558R4P2"/>